<accession>A0A6G1DP34</accession>
<evidence type="ECO:0000313" key="2">
    <source>
        <dbReference type="Proteomes" id="UP000479710"/>
    </source>
</evidence>
<dbReference type="AlphaFoldDB" id="A0A6G1DP34"/>
<dbReference type="Proteomes" id="UP000479710">
    <property type="component" value="Unassembled WGS sequence"/>
</dbReference>
<proteinExistence type="predicted"/>
<protein>
    <submittedName>
        <fullName evidence="1">Uncharacterized protein</fullName>
    </submittedName>
</protein>
<keyword evidence="2" id="KW-1185">Reference proteome</keyword>
<evidence type="ECO:0000313" key="1">
    <source>
        <dbReference type="EMBL" id="KAF0914267.1"/>
    </source>
</evidence>
<comment type="caution">
    <text evidence="1">The sequence shown here is derived from an EMBL/GenBank/DDBJ whole genome shotgun (WGS) entry which is preliminary data.</text>
</comment>
<organism evidence="1 2">
    <name type="scientific">Oryza meyeriana var. granulata</name>
    <dbReference type="NCBI Taxonomy" id="110450"/>
    <lineage>
        <taxon>Eukaryota</taxon>
        <taxon>Viridiplantae</taxon>
        <taxon>Streptophyta</taxon>
        <taxon>Embryophyta</taxon>
        <taxon>Tracheophyta</taxon>
        <taxon>Spermatophyta</taxon>
        <taxon>Magnoliopsida</taxon>
        <taxon>Liliopsida</taxon>
        <taxon>Poales</taxon>
        <taxon>Poaceae</taxon>
        <taxon>BOP clade</taxon>
        <taxon>Oryzoideae</taxon>
        <taxon>Oryzeae</taxon>
        <taxon>Oryzinae</taxon>
        <taxon>Oryza</taxon>
        <taxon>Oryza meyeriana</taxon>
    </lineage>
</organism>
<reference evidence="1 2" key="1">
    <citation type="submission" date="2019-11" db="EMBL/GenBank/DDBJ databases">
        <title>Whole genome sequence of Oryza granulata.</title>
        <authorList>
            <person name="Li W."/>
        </authorList>
    </citation>
    <scope>NUCLEOTIDE SEQUENCE [LARGE SCALE GENOMIC DNA]</scope>
    <source>
        <strain evidence="2">cv. Menghai</strain>
        <tissue evidence="1">Leaf</tissue>
    </source>
</reference>
<name>A0A6G1DP34_9ORYZ</name>
<gene>
    <name evidence="1" type="ORF">E2562_027830</name>
</gene>
<dbReference type="EMBL" id="SPHZ02000006">
    <property type="protein sequence ID" value="KAF0914267.1"/>
    <property type="molecule type" value="Genomic_DNA"/>
</dbReference>
<sequence>MPSSLRFFLLAPYPAAPAMLHFFVQCLRKYNNQAGLECHEPEVVTRPARKYKIFFSHRPLLH</sequence>